<dbReference type="RefSeq" id="WP_167176662.1">
    <property type="nucleotide sequence ID" value="NZ_JAAOYM010000002.1"/>
</dbReference>
<proteinExistence type="predicted"/>
<evidence type="ECO:0000313" key="2">
    <source>
        <dbReference type="Proteomes" id="UP000545493"/>
    </source>
</evidence>
<dbReference type="Proteomes" id="UP000545493">
    <property type="component" value="Unassembled WGS sequence"/>
</dbReference>
<comment type="caution">
    <text evidence="1">The sequence shown here is derived from an EMBL/GenBank/DDBJ whole genome shotgun (WGS) entry which is preliminary data.</text>
</comment>
<protein>
    <submittedName>
        <fullName evidence="1">Uncharacterized protein</fullName>
    </submittedName>
</protein>
<gene>
    <name evidence="1" type="ORF">FHU38_004880</name>
</gene>
<evidence type="ECO:0000313" key="1">
    <source>
        <dbReference type="EMBL" id="NIJ14479.1"/>
    </source>
</evidence>
<keyword evidence="2" id="KW-1185">Reference proteome</keyword>
<dbReference type="AlphaFoldDB" id="A0A7X5UUH1"/>
<reference evidence="1 2" key="1">
    <citation type="submission" date="2020-03" db="EMBL/GenBank/DDBJ databases">
        <title>Sequencing the genomes of 1000 actinobacteria strains.</title>
        <authorList>
            <person name="Klenk H.-P."/>
        </authorList>
    </citation>
    <scope>NUCLEOTIDE SEQUENCE [LARGE SCALE GENOMIC DNA]</scope>
    <source>
        <strain evidence="1 2">DSM 45685</strain>
    </source>
</reference>
<dbReference type="EMBL" id="JAAOYM010000002">
    <property type="protein sequence ID" value="NIJ14479.1"/>
    <property type="molecule type" value="Genomic_DNA"/>
</dbReference>
<sequence>MTGFIDVNTSLSAIMAMGSQFKVRADEFSALAKPTQDKIIELIQDLGTYGDDKPGDTMRIQHPKADDIKAIYANHAGLSESAAQIGENIRHVMALYEAEARKSKEDMDGVEI</sequence>
<name>A0A7X5UUH1_9PSEU</name>
<organism evidence="1 2">
    <name type="scientific">Saccharomonospora amisosensis</name>
    <dbReference type="NCBI Taxonomy" id="1128677"/>
    <lineage>
        <taxon>Bacteria</taxon>
        <taxon>Bacillati</taxon>
        <taxon>Actinomycetota</taxon>
        <taxon>Actinomycetes</taxon>
        <taxon>Pseudonocardiales</taxon>
        <taxon>Pseudonocardiaceae</taxon>
        <taxon>Saccharomonospora</taxon>
    </lineage>
</organism>
<accession>A0A7X5UUH1</accession>